<dbReference type="Proteomes" id="UP001239111">
    <property type="component" value="Chromosome 1"/>
</dbReference>
<sequence length="449" mass="51907">MEDMGFSLFEKHPEPVDHLEFEFDDGMIKLELEQDENHHDWTVQLAFDNHKYDSQLDFLSLGKELKLCKIQCVLCKKWFLNDSIATHLKMHCNDNICELCQEIFKDDSSLCNHLLTHMGVGLLECSVCLEKFAHNSLLHDHMQTHMKESSDDLSHAAIKKCSVDATSILKCNESKSSSDKEEPSTCQMSQTAYSSMQNLEHHMLTHSCGDSHQCETSNASFEDRSKLNSHKMIHHDNTCAQKSAPESHTSQVESEKPYNCETCGRSYKRKSDLLRHLMIHNDVRPYECPECHKLFRENSKLNSHMTVHTGEKKYECQLCQKMYARKSDLTGHMLIHTGGSFDCKTCKKIFTRKSDLKRHTLIHTGEKPYVCVTCNMAFRERTRLNSHMTEHTSDLRYKCHICSEGFPQKGILNKHMLSHTKRTFACHFCQKSFAKESTLNSHLLQLHNT</sequence>
<dbReference type="EMBL" id="CM056741">
    <property type="protein sequence ID" value="KAJ8683702.1"/>
    <property type="molecule type" value="Genomic_DNA"/>
</dbReference>
<gene>
    <name evidence="1" type="ORF">QAD02_019494</name>
</gene>
<proteinExistence type="predicted"/>
<name>A0ACC2PJQ9_9HYME</name>
<accession>A0ACC2PJQ9</accession>
<organism evidence="1 2">
    <name type="scientific">Eretmocerus hayati</name>
    <dbReference type="NCBI Taxonomy" id="131215"/>
    <lineage>
        <taxon>Eukaryota</taxon>
        <taxon>Metazoa</taxon>
        <taxon>Ecdysozoa</taxon>
        <taxon>Arthropoda</taxon>
        <taxon>Hexapoda</taxon>
        <taxon>Insecta</taxon>
        <taxon>Pterygota</taxon>
        <taxon>Neoptera</taxon>
        <taxon>Endopterygota</taxon>
        <taxon>Hymenoptera</taxon>
        <taxon>Apocrita</taxon>
        <taxon>Proctotrupomorpha</taxon>
        <taxon>Chalcidoidea</taxon>
        <taxon>Aphelinidae</taxon>
        <taxon>Aphelininae</taxon>
        <taxon>Eretmocerus</taxon>
    </lineage>
</organism>
<keyword evidence="2" id="KW-1185">Reference proteome</keyword>
<comment type="caution">
    <text evidence="1">The sequence shown here is derived from an EMBL/GenBank/DDBJ whole genome shotgun (WGS) entry which is preliminary data.</text>
</comment>
<evidence type="ECO:0000313" key="1">
    <source>
        <dbReference type="EMBL" id="KAJ8683702.1"/>
    </source>
</evidence>
<reference evidence="1" key="1">
    <citation type="submission" date="2023-04" db="EMBL/GenBank/DDBJ databases">
        <title>A chromosome-level genome assembly of the parasitoid wasp Eretmocerus hayati.</title>
        <authorList>
            <person name="Zhong Y."/>
            <person name="Liu S."/>
            <person name="Liu Y."/>
        </authorList>
    </citation>
    <scope>NUCLEOTIDE SEQUENCE</scope>
    <source>
        <strain evidence="1">ZJU_SS_LIU_2023</strain>
    </source>
</reference>
<evidence type="ECO:0000313" key="2">
    <source>
        <dbReference type="Proteomes" id="UP001239111"/>
    </source>
</evidence>
<protein>
    <submittedName>
        <fullName evidence="1">Uncharacterized protein</fullName>
    </submittedName>
</protein>